<dbReference type="EMBL" id="ATHI01000004">
    <property type="protein sequence ID" value="EPR35452.1"/>
    <property type="molecule type" value="Genomic_DNA"/>
</dbReference>
<evidence type="ECO:0000256" key="2">
    <source>
        <dbReference type="ARBA" id="ARBA00022801"/>
    </source>
</evidence>
<feature type="region of interest" description="Disordered" evidence="6">
    <location>
        <begin position="440"/>
        <end position="481"/>
    </location>
</feature>
<dbReference type="Pfam" id="PF00580">
    <property type="entry name" value="UvrD-helicase"/>
    <property type="match status" value="1"/>
</dbReference>
<accession>S7TE16</accession>
<dbReference type="SUPFAM" id="SSF52540">
    <property type="entry name" value="P-loop containing nucleoside triphosphate hydrolases"/>
    <property type="match status" value="1"/>
</dbReference>
<dbReference type="RefSeq" id="WP_020886039.1">
    <property type="nucleotide sequence ID" value="NZ_ATHI01000004.1"/>
</dbReference>
<keyword evidence="1 5" id="KW-0547">Nucleotide-binding</keyword>
<dbReference type="PROSITE" id="PS51198">
    <property type="entry name" value="UVRD_HELICASE_ATP_BIND"/>
    <property type="match status" value="1"/>
</dbReference>
<evidence type="ECO:0000256" key="6">
    <source>
        <dbReference type="SAM" id="MobiDB-lite"/>
    </source>
</evidence>
<dbReference type="GO" id="GO:0004386">
    <property type="term" value="F:helicase activity"/>
    <property type="evidence" value="ECO:0007669"/>
    <property type="project" value="UniProtKB-UniRule"/>
</dbReference>
<evidence type="ECO:0000256" key="4">
    <source>
        <dbReference type="ARBA" id="ARBA00022840"/>
    </source>
</evidence>
<sequence>MELFRADLHIHSRHSRATSRALTPRNLAAWALVKGLDVVGTGDFTHPKWLEELEEACVEDGRGLLSLRSQQGLASEIESLDGFLPPGRVRFMLQAEISSIYKRGGRVRKIHNLIYVPGFSQAKKLNEKLSAIGNLTSDGRPILGLDARHLLEMVLELGGMAFLVPAHIWTPWFSLFGSNSGFDSVEECFGDLAHEVFALETGLSSDPEMNRLISKLDRFRLISNSDAHSGEKLGREANIFSGEVSYETIYRSLKGEGLGHEFLGTLEFFPEEGKYHLDGHRKCGVVLEPRESKARGDLCPVCGKPLTLGVLHRVMDLADRETPVTPPGQPGFTSLIPLSEVIGEVLGVGPATKKARALYTKAVSRIGSEMAVLCDAPPEELVRVHPLLGEALSRMRAGKVIREPGFDGQFGVISVFSKAEKSQMRQGRFLAPGFSPSAKCGQKAAAPSDSLTPPAPDSDVFGGKTAPDVPAAPRRDKPSPREISYNAEQQAAIAAGPGPVLVVAGPGTGKTQTLMGRVQALLAKGVPAREILCLTFTRRAAQEMRERLAASGRDADSLPQADTLHALAFEYWAGAYDEAPTVMDEESSRRVFAECLPELTGQRLRAAYDGYMLARESLAVSEEMAEAFRPYVKKKEYWNLVDYADLLEFWREQIESGIYVRRHTHLLVDEVQDLSALQLAVVKALAGPEGRGLFAIGDPDQSIYSFRGALADVSADLAAVWPDLSVVRLSENYRSAAPILSLAAALMPGRSPLVGHKPERGEQLFFTAPDAAREAAWIAERVRNLLGGGSSTLDGGAGAGLSPGDVAVLVRLKSLAPPIRRALERVGVPCAVPEMEAFWNEPRAAAILTTAKEFLGMTGPEEPTGVLGTNLTIPEKVLARGPLGLAAFLQDAAPFDRAFWQGRAFRELSRSFDEQGGWAGLINWVDLQSEIEQVRQKAEKVQIMTLHAAKGLEFEAVFLPALEDGIVPYAGAGVLTGKIGGGAESDEGRPPLDEERRLFYVGLTRSKGRLYLSRAVARELYGRELKLVGSRFLDVLPDGLLKASALVPRTMRQERQISLI</sequence>
<keyword evidence="3 5" id="KW-0347">Helicase</keyword>
<dbReference type="AlphaFoldDB" id="S7TE16"/>
<reference evidence="9 10" key="1">
    <citation type="journal article" date="2013" name="Genome Announc.">
        <title>Draft genome sequences for three mercury-methylating, sulfate-reducing bacteria.</title>
        <authorList>
            <person name="Brown S.D."/>
            <person name="Hurt R.A.Jr."/>
            <person name="Gilmour C.C."/>
            <person name="Elias D.A."/>
        </authorList>
    </citation>
    <scope>NUCLEOTIDE SEQUENCE [LARGE SCALE GENOMIC DNA]</scope>
    <source>
        <strain evidence="9 10">DSM 16529</strain>
    </source>
</reference>
<dbReference type="InterPro" id="IPR014017">
    <property type="entry name" value="DNA_helicase_UvrD-like_C"/>
</dbReference>
<dbReference type="Gene3D" id="1.10.486.10">
    <property type="entry name" value="PCRA, domain 4"/>
    <property type="match status" value="1"/>
</dbReference>
<dbReference type="GO" id="GO:0016787">
    <property type="term" value="F:hydrolase activity"/>
    <property type="evidence" value="ECO:0007669"/>
    <property type="project" value="UniProtKB-UniRule"/>
</dbReference>
<evidence type="ECO:0000313" key="10">
    <source>
        <dbReference type="Proteomes" id="UP000014975"/>
    </source>
</evidence>
<dbReference type="SUPFAM" id="SSF89550">
    <property type="entry name" value="PHP domain-like"/>
    <property type="match status" value="1"/>
</dbReference>
<organism evidence="9 10">
    <name type="scientific">Alkalidesulfovibrio alkalitolerans DSM 16529</name>
    <dbReference type="NCBI Taxonomy" id="1121439"/>
    <lineage>
        <taxon>Bacteria</taxon>
        <taxon>Pseudomonadati</taxon>
        <taxon>Thermodesulfobacteriota</taxon>
        <taxon>Desulfovibrionia</taxon>
        <taxon>Desulfovibrionales</taxon>
        <taxon>Desulfovibrionaceae</taxon>
        <taxon>Alkalidesulfovibrio</taxon>
    </lineage>
</organism>
<dbReference type="InterPro" id="IPR016195">
    <property type="entry name" value="Pol/histidinol_Pase-like"/>
</dbReference>
<dbReference type="eggNOG" id="COG0210">
    <property type="taxonomic scope" value="Bacteria"/>
</dbReference>
<protein>
    <submittedName>
        <fullName evidence="9">UvrD-like DNA helicase</fullName>
    </submittedName>
</protein>
<dbReference type="InterPro" id="IPR027417">
    <property type="entry name" value="P-loop_NTPase"/>
</dbReference>
<name>S7TE16_9BACT</name>
<evidence type="ECO:0000256" key="1">
    <source>
        <dbReference type="ARBA" id="ARBA00022741"/>
    </source>
</evidence>
<keyword evidence="2 5" id="KW-0378">Hydrolase</keyword>
<dbReference type="CDD" id="cd17932">
    <property type="entry name" value="DEXQc_UvrD"/>
    <property type="match status" value="1"/>
</dbReference>
<dbReference type="PROSITE" id="PS51217">
    <property type="entry name" value="UVRD_HELICASE_CTER"/>
    <property type="match status" value="1"/>
</dbReference>
<dbReference type="STRING" id="1121439.dsat_2153"/>
<gene>
    <name evidence="9" type="ORF">dsat_2153</name>
</gene>
<dbReference type="InterPro" id="IPR013986">
    <property type="entry name" value="DExx_box_DNA_helicase_dom_sf"/>
</dbReference>
<dbReference type="CDD" id="cd19067">
    <property type="entry name" value="PfuEndoQ-like"/>
    <property type="match status" value="1"/>
</dbReference>
<dbReference type="Gene3D" id="3.20.20.140">
    <property type="entry name" value="Metal-dependent hydrolases"/>
    <property type="match status" value="1"/>
</dbReference>
<evidence type="ECO:0000259" key="7">
    <source>
        <dbReference type="PROSITE" id="PS51198"/>
    </source>
</evidence>
<dbReference type="Gene3D" id="1.10.10.160">
    <property type="match status" value="1"/>
</dbReference>
<dbReference type="PANTHER" id="PTHR40084:SF1">
    <property type="entry name" value="PHOSPHOTRANSFERASE"/>
    <property type="match status" value="1"/>
</dbReference>
<dbReference type="GO" id="GO:0140097">
    <property type="term" value="F:catalytic activity, acting on DNA"/>
    <property type="evidence" value="ECO:0007669"/>
    <property type="project" value="UniProtKB-ARBA"/>
</dbReference>
<evidence type="ECO:0000256" key="3">
    <source>
        <dbReference type="ARBA" id="ARBA00022806"/>
    </source>
</evidence>
<dbReference type="eggNOG" id="COG1379">
    <property type="taxonomic scope" value="Bacteria"/>
</dbReference>
<dbReference type="CDD" id="cd18807">
    <property type="entry name" value="SF1_C_UvrD"/>
    <property type="match status" value="1"/>
</dbReference>
<feature type="domain" description="UvrD-like helicase C-terminal" evidence="8">
    <location>
        <begin position="731"/>
        <end position="1008"/>
    </location>
</feature>
<feature type="domain" description="UvrD-like helicase ATP-binding" evidence="7">
    <location>
        <begin position="483"/>
        <end position="736"/>
    </location>
</feature>
<proteinExistence type="predicted"/>
<keyword evidence="4 5" id="KW-0067">ATP-binding</keyword>
<dbReference type="Proteomes" id="UP000014975">
    <property type="component" value="Unassembled WGS sequence"/>
</dbReference>
<evidence type="ECO:0000313" key="9">
    <source>
        <dbReference type="EMBL" id="EPR35452.1"/>
    </source>
</evidence>
<dbReference type="GO" id="GO:0005524">
    <property type="term" value="F:ATP binding"/>
    <property type="evidence" value="ECO:0007669"/>
    <property type="project" value="UniProtKB-UniRule"/>
</dbReference>
<dbReference type="PANTHER" id="PTHR40084">
    <property type="entry name" value="PHOSPHOHYDROLASE, PHP FAMILY"/>
    <property type="match status" value="1"/>
</dbReference>
<evidence type="ECO:0000259" key="8">
    <source>
        <dbReference type="PROSITE" id="PS51217"/>
    </source>
</evidence>
<dbReference type="OrthoDB" id="9810135at2"/>
<keyword evidence="10" id="KW-1185">Reference proteome</keyword>
<comment type="caution">
    <text evidence="9">The sequence shown here is derived from an EMBL/GenBank/DDBJ whole genome shotgun (WGS) entry which is preliminary data.</text>
</comment>
<dbReference type="Pfam" id="PF13361">
    <property type="entry name" value="UvrD_C"/>
    <property type="match status" value="2"/>
</dbReference>
<feature type="binding site" evidence="5">
    <location>
        <begin position="504"/>
        <end position="511"/>
    </location>
    <ligand>
        <name>ATP</name>
        <dbReference type="ChEBI" id="CHEBI:30616"/>
    </ligand>
</feature>
<dbReference type="InterPro" id="IPR014016">
    <property type="entry name" value="UvrD-like_ATP-bd"/>
</dbReference>
<evidence type="ECO:0000256" key="5">
    <source>
        <dbReference type="PROSITE-ProRule" id="PRU00560"/>
    </source>
</evidence>
<dbReference type="Gene3D" id="3.40.50.300">
    <property type="entry name" value="P-loop containing nucleotide triphosphate hydrolases"/>
    <property type="match status" value="3"/>
</dbReference>
<dbReference type="PATRIC" id="fig|1121439.3.peg.539"/>